<dbReference type="Pfam" id="PF12115">
    <property type="entry name" value="Salp15"/>
    <property type="match status" value="1"/>
</dbReference>
<evidence type="ECO:0000256" key="3">
    <source>
        <dbReference type="ARBA" id="ARBA00022729"/>
    </source>
</evidence>
<evidence type="ECO:0000313" key="7">
    <source>
        <dbReference type="EMBL" id="JAR95040.1"/>
    </source>
</evidence>
<evidence type="ECO:0000256" key="2">
    <source>
        <dbReference type="ARBA" id="ARBA00022525"/>
    </source>
</evidence>
<comment type="subcellular location">
    <subcellularLocation>
        <location evidence="1">Secreted</location>
    </subcellularLocation>
</comment>
<sequence>MIRMVISPFSIVLLAASGYLHAAQTPKQDADKCSPRLGEFITTVCSSSNATFSGFSVCTYTCEKKISKLQSSWTAHNMPNGLPCGDCKQCCDGKCTSVNFDLKNPLTLKPCTK</sequence>
<evidence type="ECO:0000256" key="5">
    <source>
        <dbReference type="ARBA" id="ARBA00034321"/>
    </source>
</evidence>
<accession>A0A147BWD8</accession>
<feature type="signal peptide" evidence="6">
    <location>
        <begin position="1"/>
        <end position="22"/>
    </location>
</feature>
<comment type="similarity">
    <text evidence="5">Belongs to the salp15 family.</text>
</comment>
<proteinExistence type="inferred from homology"/>
<keyword evidence="2" id="KW-0964">Secreted</keyword>
<keyword evidence="4" id="KW-0325">Glycoprotein</keyword>
<evidence type="ECO:0000256" key="6">
    <source>
        <dbReference type="SAM" id="SignalP"/>
    </source>
</evidence>
<evidence type="ECO:0000256" key="4">
    <source>
        <dbReference type="ARBA" id="ARBA00023180"/>
    </source>
</evidence>
<dbReference type="EMBL" id="GEGO01000364">
    <property type="protein sequence ID" value="JAR95040.1"/>
    <property type="molecule type" value="Transcribed_RNA"/>
</dbReference>
<feature type="chain" id="PRO_5007543155" evidence="6">
    <location>
        <begin position="23"/>
        <end position="113"/>
    </location>
</feature>
<protein>
    <submittedName>
        <fullName evidence="7">Putative ticsk ixostatin</fullName>
    </submittedName>
</protein>
<organism evidence="7">
    <name type="scientific">Ixodes ricinus</name>
    <name type="common">Common tick</name>
    <name type="synonym">Acarus ricinus</name>
    <dbReference type="NCBI Taxonomy" id="34613"/>
    <lineage>
        <taxon>Eukaryota</taxon>
        <taxon>Metazoa</taxon>
        <taxon>Ecdysozoa</taxon>
        <taxon>Arthropoda</taxon>
        <taxon>Chelicerata</taxon>
        <taxon>Arachnida</taxon>
        <taxon>Acari</taxon>
        <taxon>Parasitiformes</taxon>
        <taxon>Ixodida</taxon>
        <taxon>Ixodoidea</taxon>
        <taxon>Ixodidae</taxon>
        <taxon>Ixodinae</taxon>
        <taxon>Ixodes</taxon>
    </lineage>
</organism>
<evidence type="ECO:0000256" key="1">
    <source>
        <dbReference type="ARBA" id="ARBA00004613"/>
    </source>
</evidence>
<keyword evidence="3 6" id="KW-0732">Signal</keyword>
<dbReference type="GO" id="GO:0005576">
    <property type="term" value="C:extracellular region"/>
    <property type="evidence" value="ECO:0007669"/>
    <property type="project" value="UniProtKB-SubCell"/>
</dbReference>
<name>A0A147BWD8_IXORI</name>
<reference evidence="7" key="1">
    <citation type="journal article" date="2018" name="PLoS Negl. Trop. Dis.">
        <title>Sialome diversity of ticks revealed by RNAseq of single tick salivary glands.</title>
        <authorList>
            <person name="Perner J."/>
            <person name="Kropackova S."/>
            <person name="Kopacek P."/>
            <person name="Ribeiro J.M."/>
        </authorList>
    </citation>
    <scope>NUCLEOTIDE SEQUENCE</scope>
    <source>
        <strain evidence="7">Siblings of single egg batch collected in Ceske Budejovice</strain>
        <tissue evidence="7">Salivary glands</tissue>
    </source>
</reference>
<dbReference type="AlphaFoldDB" id="A0A147BWD8"/>
<dbReference type="InterPro" id="IPR021971">
    <property type="entry name" value="Salp15"/>
</dbReference>